<feature type="region of interest" description="Disordered" evidence="1">
    <location>
        <begin position="250"/>
        <end position="282"/>
    </location>
</feature>
<evidence type="ECO:0000256" key="1">
    <source>
        <dbReference type="SAM" id="MobiDB-lite"/>
    </source>
</evidence>
<dbReference type="OrthoDB" id="4031801at2759"/>
<keyword evidence="3" id="KW-1185">Reference proteome</keyword>
<proteinExistence type="predicted"/>
<dbReference type="AlphaFoldDB" id="A0A7H9HMG9"/>
<sequence>MRPQGTQQALLERQLSDDPTLTTEVDGLKELETFLHLDDKVTVMNSIFDSPGPCSDVIDLLDIADDSPIIRELGRQADQERGCHYTATAGTTLDDEGILTSDFENFSSPPNSTRGRNLSFDTPPQRAAQTVVDFDFLQTNQTNTPFSVSSTGALEMDAQRANDDSIFGEIWHEQTTQKNNNKPNFKVVKPKWYYHPPPLQKFISGNSMDINYLFHCEDLQSMNNVMPALNSVGNSETFYENTPREILEPRHQSFPSKRPSRQLPEQIAIQASKPSTGRPRKEKRIKCLKRDSTVTLDQKLDYFRLVMDDARNNGIPGIFLRDHAASELSLEKDEHCALELVLPNFHLIAKHLDTMTLTRKNSFRTIWRVTREQFDNKVCLNFYLSDEVRPVAKDDIEISVFVLIVPGHSTKYLVTSCQYLELVNFVLGKSYNHLINDNLAETTVGSDGKMISTQKHHASRVRSHVKKFLRRHVVKDLRKYTDLDRSDVREFEYRMALHNLVLQCYQKKPFESKVSIALMELENVEKALLKQAEFFTFKKV</sequence>
<evidence type="ECO:0000313" key="3">
    <source>
        <dbReference type="Proteomes" id="UP000510647"/>
    </source>
</evidence>
<dbReference type="EMBL" id="CP059267">
    <property type="protein sequence ID" value="QLQ78486.1"/>
    <property type="molecule type" value="Genomic_DNA"/>
</dbReference>
<protein>
    <submittedName>
        <fullName evidence="2">Uncharacterized protein</fullName>
    </submittedName>
</protein>
<name>A0A7H9HMG9_9SACH</name>
<dbReference type="Proteomes" id="UP000510647">
    <property type="component" value="Chromosome 1"/>
</dbReference>
<accession>A0A7H9HMG9</accession>
<organism evidence="2 3">
    <name type="scientific">Torulaspora globosa</name>
    <dbReference type="NCBI Taxonomy" id="48254"/>
    <lineage>
        <taxon>Eukaryota</taxon>
        <taxon>Fungi</taxon>
        <taxon>Dikarya</taxon>
        <taxon>Ascomycota</taxon>
        <taxon>Saccharomycotina</taxon>
        <taxon>Saccharomycetes</taxon>
        <taxon>Saccharomycetales</taxon>
        <taxon>Saccharomycetaceae</taxon>
        <taxon>Torulaspora</taxon>
    </lineage>
</organism>
<evidence type="ECO:0000313" key="2">
    <source>
        <dbReference type="EMBL" id="QLQ78486.1"/>
    </source>
</evidence>
<reference evidence="2 3" key="1">
    <citation type="submission" date="2020-06" db="EMBL/GenBank/DDBJ databases">
        <title>The yeast mating-type switching endonuclease HO is a domesticated member of an unorthodox homing genetic element family.</title>
        <authorList>
            <person name="Coughlan A.Y."/>
            <person name="Lombardi L."/>
            <person name="Braun-Galleani S."/>
            <person name="Martos A.R."/>
            <person name="Galeote V."/>
            <person name="Bigey F."/>
            <person name="Dequin S."/>
            <person name="Byrne K.P."/>
            <person name="Wolfe K.H."/>
        </authorList>
    </citation>
    <scope>NUCLEOTIDE SEQUENCE [LARGE SCALE GENOMIC DNA]</scope>
    <source>
        <strain evidence="2 3">CBS2947</strain>
    </source>
</reference>
<gene>
    <name evidence="2" type="ORF">HG537_0A07330</name>
</gene>